<dbReference type="PROSITE" id="PS00708">
    <property type="entry name" value="PRO_ENDOPEP_SER"/>
    <property type="match status" value="1"/>
</dbReference>
<dbReference type="RefSeq" id="WP_016440054.1">
    <property type="nucleotide sequence ID" value="NZ_BHEO01000008.1"/>
</dbReference>
<sequence length="250" mass="27675">MVRYIEVENRKGKILRGFLNLPDGVAHPPVVLNLHGFGGSLSGYKYAHTHLARTLEAEGIACMRFDFYGCGESDGEFDEMTFTGLLEDAEDAYAWLKSQSCVDGEKIILSGQSMGGFVAASAAPRIQPYGLVLMCPGAGMWYGCKERADYFKNLGMTFADMEGLRFGLEFNYDLAKYSPFEDAKGYEGSVLILRGTKDELVDDKTCETYMECYTGAKKFVKIEGGNHNFASIPAREACEAEIVNYVKEII</sequence>
<evidence type="ECO:0000313" key="6">
    <source>
        <dbReference type="Proteomes" id="UP000702954"/>
    </source>
</evidence>
<feature type="domain" description="Serine aminopeptidase S33" evidence="2">
    <location>
        <begin position="30"/>
        <end position="140"/>
    </location>
</feature>
<evidence type="ECO:0000313" key="3">
    <source>
        <dbReference type="EMBL" id="GBU05275.1"/>
    </source>
</evidence>
<evidence type="ECO:0000256" key="1">
    <source>
        <dbReference type="ARBA" id="ARBA00022801"/>
    </source>
</evidence>
<dbReference type="Pfam" id="PF12146">
    <property type="entry name" value="Hydrolase_4"/>
    <property type="match status" value="1"/>
</dbReference>
<dbReference type="GO" id="GO:0004252">
    <property type="term" value="F:serine-type endopeptidase activity"/>
    <property type="evidence" value="ECO:0007669"/>
    <property type="project" value="InterPro"/>
</dbReference>
<dbReference type="InterPro" id="IPR050261">
    <property type="entry name" value="FrsA_esterase"/>
</dbReference>
<reference evidence="3 6" key="1">
    <citation type="journal article" date="2018" name="Int. J. Syst. Evol. Microbiol.">
        <title>Draft Genome Sequence of Faecalimonas umbilicata JCM 30896T, an Acetate-Producing Bacterium Isolated from Human Feces.</title>
        <authorList>
            <person name="Sakamoto M."/>
            <person name="Ikeyama N."/>
            <person name="Yuki M."/>
            <person name="Ohkuma M."/>
        </authorList>
    </citation>
    <scope>NUCLEOTIDE SEQUENCE [LARGE SCALE GENOMIC DNA]</scope>
    <source>
        <strain evidence="3 6">EGH7</strain>
    </source>
</reference>
<dbReference type="GO" id="GO:0052689">
    <property type="term" value="F:carboxylic ester hydrolase activity"/>
    <property type="evidence" value="ECO:0007669"/>
    <property type="project" value="UniProtKB-ARBA"/>
</dbReference>
<dbReference type="AlphaFoldDB" id="A0A4R3JUQ5"/>
<keyword evidence="1 3" id="KW-0378">Hydrolase</keyword>
<dbReference type="EMBL" id="BHEO01000008">
    <property type="protein sequence ID" value="GBU05275.1"/>
    <property type="molecule type" value="Genomic_DNA"/>
</dbReference>
<dbReference type="Gene3D" id="3.40.50.1820">
    <property type="entry name" value="alpha/beta hydrolase"/>
    <property type="match status" value="1"/>
</dbReference>
<gene>
    <name evidence="4" type="ORF">EDD74_102107</name>
    <name evidence="3" type="ORF">FAEUMB_18160</name>
</gene>
<evidence type="ECO:0000313" key="4">
    <source>
        <dbReference type="EMBL" id="TCS69937.1"/>
    </source>
</evidence>
<proteinExistence type="predicted"/>
<organism evidence="4 5">
    <name type="scientific">Faecalimonas umbilicata</name>
    <dbReference type="NCBI Taxonomy" id="1912855"/>
    <lineage>
        <taxon>Bacteria</taxon>
        <taxon>Bacillati</taxon>
        <taxon>Bacillota</taxon>
        <taxon>Clostridia</taxon>
        <taxon>Lachnospirales</taxon>
        <taxon>Lachnospiraceae</taxon>
        <taxon>Faecalimonas</taxon>
    </lineage>
</organism>
<protein>
    <submittedName>
        <fullName evidence="3">Alpha/beta hydrolase</fullName>
    </submittedName>
</protein>
<dbReference type="SUPFAM" id="SSF53474">
    <property type="entry name" value="alpha/beta-Hydrolases"/>
    <property type="match status" value="1"/>
</dbReference>
<dbReference type="InterPro" id="IPR022742">
    <property type="entry name" value="Hydrolase_4"/>
</dbReference>
<dbReference type="Proteomes" id="UP000702954">
    <property type="component" value="Unassembled WGS sequence"/>
</dbReference>
<dbReference type="PANTHER" id="PTHR22946:SF9">
    <property type="entry name" value="POLYKETIDE TRANSFERASE AF380"/>
    <property type="match status" value="1"/>
</dbReference>
<evidence type="ECO:0000259" key="2">
    <source>
        <dbReference type="Pfam" id="PF12146"/>
    </source>
</evidence>
<name>A0A4R3JUQ5_9FIRM</name>
<dbReference type="PANTHER" id="PTHR22946">
    <property type="entry name" value="DIENELACTONE HYDROLASE DOMAIN-CONTAINING PROTEIN-RELATED"/>
    <property type="match status" value="1"/>
</dbReference>
<dbReference type="EMBL" id="SLZV01000002">
    <property type="protein sequence ID" value="TCS69937.1"/>
    <property type="molecule type" value="Genomic_DNA"/>
</dbReference>
<accession>A0A4R3JUQ5</accession>
<dbReference type="InterPro" id="IPR029058">
    <property type="entry name" value="AB_hydrolase_fold"/>
</dbReference>
<comment type="caution">
    <text evidence="4">The sequence shown here is derived from an EMBL/GenBank/DDBJ whole genome shotgun (WGS) entry which is preliminary data.</text>
</comment>
<reference evidence="4 5" key="2">
    <citation type="submission" date="2019-03" db="EMBL/GenBank/DDBJ databases">
        <title>Genomic Encyclopedia of Type Strains, Phase IV (KMG-IV): sequencing the most valuable type-strain genomes for metagenomic binning, comparative biology and taxonomic classification.</title>
        <authorList>
            <person name="Goeker M."/>
        </authorList>
    </citation>
    <scope>NUCLEOTIDE SEQUENCE [LARGE SCALE GENOMIC DNA]</scope>
    <source>
        <strain evidence="4 5">DSM 103426</strain>
    </source>
</reference>
<evidence type="ECO:0000313" key="5">
    <source>
        <dbReference type="Proteomes" id="UP000294613"/>
    </source>
</evidence>
<dbReference type="GO" id="GO:0006508">
    <property type="term" value="P:proteolysis"/>
    <property type="evidence" value="ECO:0007669"/>
    <property type="project" value="InterPro"/>
</dbReference>
<dbReference type="Proteomes" id="UP000294613">
    <property type="component" value="Unassembled WGS sequence"/>
</dbReference>
<dbReference type="InterPro" id="IPR002471">
    <property type="entry name" value="Pept_S9_AS"/>
</dbReference>
<keyword evidence="6" id="KW-1185">Reference proteome</keyword>